<accession>A0A9J6H8J9</accession>
<proteinExistence type="predicted"/>
<protein>
    <submittedName>
        <fullName evidence="1">Uncharacterized protein</fullName>
    </submittedName>
</protein>
<evidence type="ECO:0000313" key="2">
    <source>
        <dbReference type="Proteomes" id="UP000821853"/>
    </source>
</evidence>
<comment type="caution">
    <text evidence="1">The sequence shown here is derived from an EMBL/GenBank/DDBJ whole genome shotgun (WGS) entry which is preliminary data.</text>
</comment>
<dbReference type="EMBL" id="JABSTR010001486">
    <property type="protein sequence ID" value="KAH9384043.1"/>
    <property type="molecule type" value="Genomic_DNA"/>
</dbReference>
<name>A0A9J6H8J9_HAELO</name>
<dbReference type="Proteomes" id="UP000821853">
    <property type="component" value="Unassembled WGS sequence"/>
</dbReference>
<sequence length="153" mass="16174">MALPPCRHDKEVSILTHGHVRRLLSLSQARPSTAAPVGPLQELGRLGASGSWVGKPWLSKPLFRFLYHQRGDVRQALELANAACAGQQRGDRSGAAVTAAAGGRYSGAAAFCGGMLRDAENQFRRAAEAGDPLPRAHLWLARVGGCSSACTDC</sequence>
<dbReference type="VEuPathDB" id="VectorBase:HLOH_060802"/>
<gene>
    <name evidence="1" type="ORF">HPB48_026026</name>
</gene>
<keyword evidence="2" id="KW-1185">Reference proteome</keyword>
<dbReference type="AlphaFoldDB" id="A0A9J6H8J9"/>
<dbReference type="OrthoDB" id="421121at2759"/>
<organism evidence="1 2">
    <name type="scientific">Haemaphysalis longicornis</name>
    <name type="common">Bush tick</name>
    <dbReference type="NCBI Taxonomy" id="44386"/>
    <lineage>
        <taxon>Eukaryota</taxon>
        <taxon>Metazoa</taxon>
        <taxon>Ecdysozoa</taxon>
        <taxon>Arthropoda</taxon>
        <taxon>Chelicerata</taxon>
        <taxon>Arachnida</taxon>
        <taxon>Acari</taxon>
        <taxon>Parasitiformes</taxon>
        <taxon>Ixodida</taxon>
        <taxon>Ixodoidea</taxon>
        <taxon>Ixodidae</taxon>
        <taxon>Haemaphysalinae</taxon>
        <taxon>Haemaphysalis</taxon>
    </lineage>
</organism>
<evidence type="ECO:0000313" key="1">
    <source>
        <dbReference type="EMBL" id="KAH9384043.1"/>
    </source>
</evidence>
<reference evidence="1 2" key="1">
    <citation type="journal article" date="2020" name="Cell">
        <title>Large-Scale Comparative Analyses of Tick Genomes Elucidate Their Genetic Diversity and Vector Capacities.</title>
        <authorList>
            <consortium name="Tick Genome and Microbiome Consortium (TIGMIC)"/>
            <person name="Jia N."/>
            <person name="Wang J."/>
            <person name="Shi W."/>
            <person name="Du L."/>
            <person name="Sun Y."/>
            <person name="Zhan W."/>
            <person name="Jiang J.F."/>
            <person name="Wang Q."/>
            <person name="Zhang B."/>
            <person name="Ji P."/>
            <person name="Bell-Sakyi L."/>
            <person name="Cui X.M."/>
            <person name="Yuan T.T."/>
            <person name="Jiang B.G."/>
            <person name="Yang W.F."/>
            <person name="Lam T.T."/>
            <person name="Chang Q.C."/>
            <person name="Ding S.J."/>
            <person name="Wang X.J."/>
            <person name="Zhu J.G."/>
            <person name="Ruan X.D."/>
            <person name="Zhao L."/>
            <person name="Wei J.T."/>
            <person name="Ye R.Z."/>
            <person name="Que T.C."/>
            <person name="Du C.H."/>
            <person name="Zhou Y.H."/>
            <person name="Cheng J.X."/>
            <person name="Dai P.F."/>
            <person name="Guo W.B."/>
            <person name="Han X.H."/>
            <person name="Huang E.J."/>
            <person name="Li L.F."/>
            <person name="Wei W."/>
            <person name="Gao Y.C."/>
            <person name="Liu J.Z."/>
            <person name="Shao H.Z."/>
            <person name="Wang X."/>
            <person name="Wang C.C."/>
            <person name="Yang T.C."/>
            <person name="Huo Q.B."/>
            <person name="Li W."/>
            <person name="Chen H.Y."/>
            <person name="Chen S.E."/>
            <person name="Zhou L.G."/>
            <person name="Ni X.B."/>
            <person name="Tian J.H."/>
            <person name="Sheng Y."/>
            <person name="Liu T."/>
            <person name="Pan Y.S."/>
            <person name="Xia L.Y."/>
            <person name="Li J."/>
            <person name="Zhao F."/>
            <person name="Cao W.C."/>
        </authorList>
    </citation>
    <scope>NUCLEOTIDE SEQUENCE [LARGE SCALE GENOMIC DNA]</scope>
    <source>
        <strain evidence="1">HaeL-2018</strain>
    </source>
</reference>